<gene>
    <name evidence="2" type="ORF">HK097_001418</name>
</gene>
<feature type="compositionally biased region" description="Polar residues" evidence="1">
    <location>
        <begin position="86"/>
        <end position="96"/>
    </location>
</feature>
<evidence type="ECO:0000256" key="1">
    <source>
        <dbReference type="SAM" id="MobiDB-lite"/>
    </source>
</evidence>
<feature type="region of interest" description="Disordered" evidence="1">
    <location>
        <begin position="116"/>
        <end position="143"/>
    </location>
</feature>
<sequence length="188" mass="19958">MSQHPILVDGYLPPFALAVTIPWPARASAAIRSRVEFYIKRAAPAIPSNTSSSQQHNNNTTPSSLFTASKQPTNPTNTTSYPPSKQPNTKMSSPINKLTPADMASLIGTHLVSSGTLHTDLQKSPKKDRRPSAASLTPNDMGSLIGTHLVGAGGLHTDLGYKSEKKGTKVTKGTEFTEVPVPVGPAYL</sequence>
<feature type="region of interest" description="Disordered" evidence="1">
    <location>
        <begin position="47"/>
        <end position="96"/>
    </location>
</feature>
<evidence type="ECO:0000313" key="2">
    <source>
        <dbReference type="EMBL" id="KAJ3044574.1"/>
    </source>
</evidence>
<dbReference type="EMBL" id="JADGJD010001282">
    <property type="protein sequence ID" value="KAJ3044574.1"/>
    <property type="molecule type" value="Genomic_DNA"/>
</dbReference>
<organism evidence="2 3">
    <name type="scientific">Rhizophlyctis rosea</name>
    <dbReference type="NCBI Taxonomy" id="64517"/>
    <lineage>
        <taxon>Eukaryota</taxon>
        <taxon>Fungi</taxon>
        <taxon>Fungi incertae sedis</taxon>
        <taxon>Chytridiomycota</taxon>
        <taxon>Chytridiomycota incertae sedis</taxon>
        <taxon>Chytridiomycetes</taxon>
        <taxon>Rhizophlyctidales</taxon>
        <taxon>Rhizophlyctidaceae</taxon>
        <taxon>Rhizophlyctis</taxon>
    </lineage>
</organism>
<keyword evidence="3" id="KW-1185">Reference proteome</keyword>
<evidence type="ECO:0000313" key="3">
    <source>
        <dbReference type="Proteomes" id="UP001212841"/>
    </source>
</evidence>
<feature type="compositionally biased region" description="Low complexity" evidence="1">
    <location>
        <begin position="47"/>
        <end position="64"/>
    </location>
</feature>
<dbReference type="AlphaFoldDB" id="A0AAD5S6L8"/>
<accession>A0AAD5S6L8</accession>
<dbReference type="Proteomes" id="UP001212841">
    <property type="component" value="Unassembled WGS sequence"/>
</dbReference>
<feature type="compositionally biased region" description="Low complexity" evidence="1">
    <location>
        <begin position="72"/>
        <end position="83"/>
    </location>
</feature>
<protein>
    <submittedName>
        <fullName evidence="2">Uncharacterized protein</fullName>
    </submittedName>
</protein>
<proteinExistence type="predicted"/>
<comment type="caution">
    <text evidence="2">The sequence shown here is derived from an EMBL/GenBank/DDBJ whole genome shotgun (WGS) entry which is preliminary data.</text>
</comment>
<name>A0AAD5S6L8_9FUNG</name>
<reference evidence="2" key="1">
    <citation type="submission" date="2020-05" db="EMBL/GenBank/DDBJ databases">
        <title>Phylogenomic resolution of chytrid fungi.</title>
        <authorList>
            <person name="Stajich J.E."/>
            <person name="Amses K."/>
            <person name="Simmons R."/>
            <person name="Seto K."/>
            <person name="Myers J."/>
            <person name="Bonds A."/>
            <person name="Quandt C.A."/>
            <person name="Barry K."/>
            <person name="Liu P."/>
            <person name="Grigoriev I."/>
            <person name="Longcore J.E."/>
            <person name="James T.Y."/>
        </authorList>
    </citation>
    <scope>NUCLEOTIDE SEQUENCE</scope>
    <source>
        <strain evidence="2">JEL0318</strain>
    </source>
</reference>